<protein>
    <submittedName>
        <fullName evidence="1">Uncharacterized protein</fullName>
    </submittedName>
</protein>
<evidence type="ECO:0000313" key="1">
    <source>
        <dbReference type="EMBL" id="KAJ0184216.1"/>
    </source>
</evidence>
<organism evidence="1 2">
    <name type="scientific">Dendrolimus kikuchii</name>
    <dbReference type="NCBI Taxonomy" id="765133"/>
    <lineage>
        <taxon>Eukaryota</taxon>
        <taxon>Metazoa</taxon>
        <taxon>Ecdysozoa</taxon>
        <taxon>Arthropoda</taxon>
        <taxon>Hexapoda</taxon>
        <taxon>Insecta</taxon>
        <taxon>Pterygota</taxon>
        <taxon>Neoptera</taxon>
        <taxon>Endopterygota</taxon>
        <taxon>Lepidoptera</taxon>
        <taxon>Glossata</taxon>
        <taxon>Ditrysia</taxon>
        <taxon>Bombycoidea</taxon>
        <taxon>Lasiocampidae</taxon>
        <taxon>Dendrolimus</taxon>
    </lineage>
</organism>
<sequence length="572" mass="64084">MAIAFFFLISFVFESQALSRNNPEVNTNLGVIRGIFSESGNVSRFLGIPYALVDEENPFAPARPYPGFTEPYDAHSDHIICPQVKVDGNADGEFQCLRLHIYVPNTATTNKAVLVWIHGGAFVRGDGGSELYAPTYLVNKDVIFVAINYRVGIYGFLCLDMPEVPGNQGFKDQKLALRWIKDNIEAFGGDPNKITLFGESAGGMSVNVHLINNDEKLFSQAIIQSGPALTPRMIVESTNTIPIIIANELGYNTDDLLAALAFLSAQEPAVVTTKSQELMFTNPFNPNPPIVKPCVEKMFKGVDNFLVDYPLNIKSSLIQSIPVMIGFNDNEMLFQYGNRPAEFFENYSFDTTLGLGMTTLNQSVVRILRNFYIGDEPLDNDVRNVITDFSSDFSFGYQTERQIRQFIEQEASDVYYYVFSYDGERNFNKISTNVTAEGASHADELGYLFDMRMFLDAKNERDMLMLERMTTLWTNFAKYGSPTPSATDLLPLTWPTVTDKTRPYLVLDSELEIKNRPFNKRFAFWDLFYKLNERNQVGYGYVPQYGDDGNNGINLSGSTCAPGPGGISLIQA</sequence>
<evidence type="ECO:0000313" key="2">
    <source>
        <dbReference type="Proteomes" id="UP000824533"/>
    </source>
</evidence>
<dbReference type="EMBL" id="CM034387">
    <property type="protein sequence ID" value="KAJ0184216.1"/>
    <property type="molecule type" value="Genomic_DNA"/>
</dbReference>
<keyword evidence="2" id="KW-1185">Reference proteome</keyword>
<accession>A0ACC1DKY1</accession>
<proteinExistence type="predicted"/>
<name>A0ACC1DKY1_9NEOP</name>
<gene>
    <name evidence="1" type="ORF">K1T71_000639</name>
</gene>
<comment type="caution">
    <text evidence="1">The sequence shown here is derived from an EMBL/GenBank/DDBJ whole genome shotgun (WGS) entry which is preliminary data.</text>
</comment>
<reference evidence="1 2" key="1">
    <citation type="journal article" date="2021" name="Front. Genet.">
        <title>Chromosome-Level Genome Assembly Reveals Significant Gene Expansion in the Toll and IMD Signaling Pathways of Dendrolimus kikuchii.</title>
        <authorList>
            <person name="Zhou J."/>
            <person name="Wu P."/>
            <person name="Xiong Z."/>
            <person name="Liu N."/>
            <person name="Zhao N."/>
            <person name="Ji M."/>
            <person name="Qiu Y."/>
            <person name="Yang B."/>
        </authorList>
    </citation>
    <scope>NUCLEOTIDE SEQUENCE [LARGE SCALE GENOMIC DNA]</scope>
    <source>
        <strain evidence="1">Ann1</strain>
    </source>
</reference>
<dbReference type="Proteomes" id="UP000824533">
    <property type="component" value="Linkage Group LG01"/>
</dbReference>